<feature type="transmembrane region" description="Helical" evidence="1">
    <location>
        <begin position="20"/>
        <end position="38"/>
    </location>
</feature>
<accession>C6SCT9</accession>
<protein>
    <submittedName>
        <fullName evidence="2">Uncharacterized protein</fullName>
    </submittedName>
</protein>
<dbReference type="AlphaFoldDB" id="C6SCT9"/>
<keyword evidence="1" id="KW-0472">Membrane</keyword>
<dbReference type="EMBL" id="AM889137">
    <property type="protein sequence ID" value="CBA06365.1"/>
    <property type="molecule type" value="Genomic_DNA"/>
</dbReference>
<sequence length="48" mass="5737">MVLNIHTLRIYLNGAYTARAFLYSFKNIPYILIIKVIFRNKILSEPFF</sequence>
<name>C6SCT9_NEIME</name>
<keyword evidence="1" id="KW-0812">Transmembrane</keyword>
<organism evidence="2">
    <name type="scientific">Neisseria meningitidis alpha153</name>
    <dbReference type="NCBI Taxonomy" id="663926"/>
    <lineage>
        <taxon>Bacteria</taxon>
        <taxon>Pseudomonadati</taxon>
        <taxon>Pseudomonadota</taxon>
        <taxon>Betaproteobacteria</taxon>
        <taxon>Neisseriales</taxon>
        <taxon>Neisseriaceae</taxon>
        <taxon>Neisseria</taxon>
    </lineage>
</organism>
<keyword evidence="1" id="KW-1133">Transmembrane helix</keyword>
<evidence type="ECO:0000313" key="2">
    <source>
        <dbReference type="EMBL" id="CBA06365.1"/>
    </source>
</evidence>
<reference evidence="2" key="1">
    <citation type="journal article" date="2008" name="Proc. Natl. Acad. Sci. U.S.A.">
        <title>Whole-genome comparison of disease and carriage strains provides insights into virulence evolution in Neisseria meningitidis.</title>
        <authorList>
            <person name="Schoen C."/>
            <person name="Blom J."/>
            <person name="Claus H."/>
            <person name="Schramm-Glueck A."/>
            <person name="Brandt P."/>
            <person name="Mueller T."/>
            <person name="Goesmann A."/>
            <person name="Joseph B."/>
            <person name="Konietzny S."/>
            <person name="Kurzai O."/>
            <person name="Schmitt C."/>
            <person name="Friedrich T."/>
            <person name="Linke B."/>
            <person name="Vogel U."/>
            <person name="Frosch M."/>
        </authorList>
    </citation>
    <scope>NUCLEOTIDE SEQUENCE</scope>
    <source>
        <strain evidence="2">Alpha153</strain>
    </source>
</reference>
<gene>
    <name evidence="2" type="ORF">NME_1107</name>
</gene>
<evidence type="ECO:0000256" key="1">
    <source>
        <dbReference type="SAM" id="Phobius"/>
    </source>
</evidence>
<proteinExistence type="predicted"/>